<name>A0A9P9ILH8_9PLEO</name>
<sequence>MADSLEENNQSSTSTTSLATPPKIIDPWIIPFIKRKDMSSTREEFDEEKDKKGQAYRMGWPNLPPLLCHTITDGVSQHIEDRRHRLNSVRQILRTEGFDAQMDDCYDPNVFFAFRAPRTIQGEDVDSRDYLTLVISLPDMDTYRDRIDNVLYRLRVELRQHESTQSVMIEFIEREALAGGYVDVIKSKEHKDAFDHHYSELKKLLGDASWSTMETYRVSVKHSESTARPTFIICSRNAGDPRWWTETLPKARNWMSTQDVKFDIELFGAPPGGILF</sequence>
<dbReference type="EMBL" id="JAGMWT010000006">
    <property type="protein sequence ID" value="KAH7126768.1"/>
    <property type="molecule type" value="Genomic_DNA"/>
</dbReference>
<dbReference type="AlphaFoldDB" id="A0A9P9ILH8"/>
<feature type="region of interest" description="Disordered" evidence="1">
    <location>
        <begin position="1"/>
        <end position="22"/>
    </location>
</feature>
<dbReference type="Proteomes" id="UP000700596">
    <property type="component" value="Unassembled WGS sequence"/>
</dbReference>
<accession>A0A9P9ILH8</accession>
<protein>
    <submittedName>
        <fullName evidence="2">Uncharacterized protein</fullName>
    </submittedName>
</protein>
<gene>
    <name evidence="2" type="ORF">B0J11DRAFT_614132</name>
</gene>
<keyword evidence="3" id="KW-1185">Reference proteome</keyword>
<comment type="caution">
    <text evidence="2">The sequence shown here is derived from an EMBL/GenBank/DDBJ whole genome shotgun (WGS) entry which is preliminary data.</text>
</comment>
<reference evidence="2" key="1">
    <citation type="journal article" date="2021" name="Nat. Commun.">
        <title>Genetic determinants of endophytism in the Arabidopsis root mycobiome.</title>
        <authorList>
            <person name="Mesny F."/>
            <person name="Miyauchi S."/>
            <person name="Thiergart T."/>
            <person name="Pickel B."/>
            <person name="Atanasova L."/>
            <person name="Karlsson M."/>
            <person name="Huettel B."/>
            <person name="Barry K.W."/>
            <person name="Haridas S."/>
            <person name="Chen C."/>
            <person name="Bauer D."/>
            <person name="Andreopoulos W."/>
            <person name="Pangilinan J."/>
            <person name="LaButti K."/>
            <person name="Riley R."/>
            <person name="Lipzen A."/>
            <person name="Clum A."/>
            <person name="Drula E."/>
            <person name="Henrissat B."/>
            <person name="Kohler A."/>
            <person name="Grigoriev I.V."/>
            <person name="Martin F.M."/>
            <person name="Hacquard S."/>
        </authorList>
    </citation>
    <scope>NUCLEOTIDE SEQUENCE</scope>
    <source>
        <strain evidence="2">MPI-CAGE-CH-0243</strain>
    </source>
</reference>
<evidence type="ECO:0000313" key="3">
    <source>
        <dbReference type="Proteomes" id="UP000700596"/>
    </source>
</evidence>
<proteinExistence type="predicted"/>
<dbReference type="OrthoDB" id="5351220at2759"/>
<organism evidence="2 3">
    <name type="scientific">Dendryphion nanum</name>
    <dbReference type="NCBI Taxonomy" id="256645"/>
    <lineage>
        <taxon>Eukaryota</taxon>
        <taxon>Fungi</taxon>
        <taxon>Dikarya</taxon>
        <taxon>Ascomycota</taxon>
        <taxon>Pezizomycotina</taxon>
        <taxon>Dothideomycetes</taxon>
        <taxon>Pleosporomycetidae</taxon>
        <taxon>Pleosporales</taxon>
        <taxon>Torulaceae</taxon>
        <taxon>Dendryphion</taxon>
    </lineage>
</organism>
<evidence type="ECO:0000256" key="1">
    <source>
        <dbReference type="SAM" id="MobiDB-lite"/>
    </source>
</evidence>
<evidence type="ECO:0000313" key="2">
    <source>
        <dbReference type="EMBL" id="KAH7126768.1"/>
    </source>
</evidence>